<gene>
    <name evidence="2" type="ORF">TRFO_26486</name>
</gene>
<dbReference type="Gene3D" id="1.25.40.470">
    <property type="match status" value="1"/>
</dbReference>
<evidence type="ECO:0000313" key="3">
    <source>
        <dbReference type="Proteomes" id="UP000179807"/>
    </source>
</evidence>
<proteinExistence type="predicted"/>
<feature type="compositionally biased region" description="Polar residues" evidence="1">
    <location>
        <begin position="946"/>
        <end position="979"/>
    </location>
</feature>
<protein>
    <submittedName>
        <fullName evidence="2">Uncharacterized protein</fullName>
    </submittedName>
</protein>
<dbReference type="EMBL" id="MLAK01000748">
    <property type="protein sequence ID" value="OHT05740.1"/>
    <property type="molecule type" value="Genomic_DNA"/>
</dbReference>
<dbReference type="AlphaFoldDB" id="A0A1J4K7Q0"/>
<dbReference type="InterPro" id="IPR015943">
    <property type="entry name" value="WD40/YVTN_repeat-like_dom_sf"/>
</dbReference>
<dbReference type="OrthoDB" id="10440185at2759"/>
<dbReference type="InterPro" id="IPR011044">
    <property type="entry name" value="Quino_amine_DH_bsu"/>
</dbReference>
<feature type="region of interest" description="Disordered" evidence="1">
    <location>
        <begin position="784"/>
        <end position="810"/>
    </location>
</feature>
<reference evidence="2" key="1">
    <citation type="submission" date="2016-10" db="EMBL/GenBank/DDBJ databases">
        <authorList>
            <person name="Benchimol M."/>
            <person name="Almeida L.G."/>
            <person name="Vasconcelos A.T."/>
            <person name="Perreira-Neves A."/>
            <person name="Rosa I.A."/>
            <person name="Tasca T."/>
            <person name="Bogo M.R."/>
            <person name="de Souza W."/>
        </authorList>
    </citation>
    <scope>NUCLEOTIDE SEQUENCE [LARGE SCALE GENOMIC DNA]</scope>
    <source>
        <strain evidence="2">K</strain>
    </source>
</reference>
<evidence type="ECO:0000256" key="1">
    <source>
        <dbReference type="SAM" id="MobiDB-lite"/>
    </source>
</evidence>
<accession>A0A1J4K7Q0</accession>
<feature type="region of interest" description="Disordered" evidence="1">
    <location>
        <begin position="886"/>
        <end position="979"/>
    </location>
</feature>
<dbReference type="GeneID" id="94839681"/>
<dbReference type="SUPFAM" id="SSF50969">
    <property type="entry name" value="YVTN repeat-like/Quinoprotein amine dehydrogenase"/>
    <property type="match status" value="1"/>
</dbReference>
<feature type="compositionally biased region" description="Basic and acidic residues" evidence="1">
    <location>
        <begin position="796"/>
        <end position="810"/>
    </location>
</feature>
<name>A0A1J4K7Q0_9EUKA</name>
<sequence>MDLAPITTFPNSATKCALISSDEILQINSNTVSITSIRTGFCKYSYFLPQVPRLFTINPLNPTRFAVVYPATDSIPETVVLIKTITGKAIKKFASKSLNHHFKHIALGSHLFFVIDTDPDVVYFTQPTGSSINQFQFNDNITFLCANRTTTQFMAMVNNKHAIVVDAQGPKQTNDIPFNKFTFIELNDSSLNFGSPDGQVFFININDGKNRSISTPHSTQCLSCTNNYGVTTDGIVFSTDNGQAVATVSNPISVLSFESTVAVICKDQISIFESAKRPICSVSQLQPPEPFISDQFSIEPSIYFAASTAIYSFALSLNEISKFTSIQEKIKKIVSCHACVSCIYNNASDGDKIMTFATGIKKRDEPGIDVLCDLNNKTWILQKDSILTYRRKLLDIEEIGKIPMPENHTYNRIFRIKNTVGIYSPADGLAAYVRDGKLVSFRLPRNVNIIQWPALCTKEYVYICRKKTENLEELDVEDFTCIKASISSCCWLANTLFAVENRDVLALSARGTKRVIDQLQNTMCAITVALPSELVFVTTLPDLRVFTLKTPFLYVAMLDIEPNDIKTLRYILSYIPRLSIDPRQVATLPPMNAMSILNRAPPKFITPETIIVYARFAKFDELYRIAKESNQKNDILRLIAEAASAVGQFQIAQDIYEEIGDDEALFRLFMVNQNASNLRILATKSKFAPAIEYFGIKPLPQEDESKLSYEKLKNLQLPRLKEPYTGEEFTLYAGEGSESVPIFPPSFDEPTDFGVREFPLTGEEAEMEIQQQQELDNLAAVAATGEGENGEDEKDKEEIEYKERPTELDTNKEDELELDQFFDDNDEEEKAKPTFNFTINTGGGGPRRNATRVGFQLDNYNGNQSNNNTDNSENSENIVNRRRGMTTRAKKFNFDIPGVTTTGGGSNEAPVMAPKQDSTPPDFAAMYRSEEISINFVSEGPPNPPISSNQGNSESDNDNNTPNVADQFTSNLFMDMTFT</sequence>
<dbReference type="VEuPathDB" id="TrichDB:TRFO_26486"/>
<comment type="caution">
    <text evidence="2">The sequence shown here is derived from an EMBL/GenBank/DDBJ whole genome shotgun (WGS) entry which is preliminary data.</text>
</comment>
<keyword evidence="3" id="KW-1185">Reference proteome</keyword>
<dbReference type="RefSeq" id="XP_068358876.1">
    <property type="nucleotide sequence ID" value="XM_068504977.1"/>
</dbReference>
<dbReference type="Proteomes" id="UP000179807">
    <property type="component" value="Unassembled WGS sequence"/>
</dbReference>
<organism evidence="2 3">
    <name type="scientific">Tritrichomonas foetus</name>
    <dbReference type="NCBI Taxonomy" id="1144522"/>
    <lineage>
        <taxon>Eukaryota</taxon>
        <taxon>Metamonada</taxon>
        <taxon>Parabasalia</taxon>
        <taxon>Tritrichomonadida</taxon>
        <taxon>Tritrichomonadidae</taxon>
        <taxon>Tritrichomonas</taxon>
    </lineage>
</organism>
<dbReference type="Gene3D" id="2.130.10.10">
    <property type="entry name" value="YVTN repeat-like/Quinoprotein amine dehydrogenase"/>
    <property type="match status" value="1"/>
</dbReference>
<evidence type="ECO:0000313" key="2">
    <source>
        <dbReference type="EMBL" id="OHT05740.1"/>
    </source>
</evidence>